<feature type="transmembrane region" description="Helical" evidence="1">
    <location>
        <begin position="123"/>
        <end position="143"/>
    </location>
</feature>
<feature type="transmembrane region" description="Helical" evidence="1">
    <location>
        <begin position="97"/>
        <end position="117"/>
    </location>
</feature>
<keyword evidence="1" id="KW-1133">Transmembrane helix</keyword>
<feature type="transmembrane region" description="Helical" evidence="1">
    <location>
        <begin position="180"/>
        <end position="200"/>
    </location>
</feature>
<evidence type="ECO:0000313" key="3">
    <source>
        <dbReference type="Proteomes" id="UP000297288"/>
    </source>
</evidence>
<organism evidence="2 3">
    <name type="scientific">Geotoga petraea</name>
    <dbReference type="NCBI Taxonomy" id="28234"/>
    <lineage>
        <taxon>Bacteria</taxon>
        <taxon>Thermotogati</taxon>
        <taxon>Thermotogota</taxon>
        <taxon>Thermotogae</taxon>
        <taxon>Petrotogales</taxon>
        <taxon>Petrotogaceae</taxon>
        <taxon>Geotoga</taxon>
    </lineage>
</organism>
<accession>A0A4Z0VSW2</accession>
<comment type="caution">
    <text evidence="2">The sequence shown here is derived from an EMBL/GenBank/DDBJ whole genome shotgun (WGS) entry which is preliminary data.</text>
</comment>
<dbReference type="Proteomes" id="UP000297288">
    <property type="component" value="Unassembled WGS sequence"/>
</dbReference>
<keyword evidence="1" id="KW-0472">Membrane</keyword>
<dbReference type="RefSeq" id="WP_135403187.1">
    <property type="nucleotide sequence ID" value="NZ_SRME01000007.1"/>
</dbReference>
<reference evidence="2 3" key="1">
    <citation type="submission" date="2019-04" db="EMBL/GenBank/DDBJ databases">
        <title>Draft genome sequence data and analysis of a Fermenting Bacterium, Geotoga petraea strain HO-Geo1, isolated from heavy-oil petroleum reservoir in Russia.</title>
        <authorList>
            <person name="Grouzdev D.S."/>
            <person name="Semenova E.M."/>
            <person name="Sokolova D.S."/>
            <person name="Tourova T.P."/>
            <person name="Poltaraus A.B."/>
            <person name="Nazina T.N."/>
        </authorList>
    </citation>
    <scope>NUCLEOTIDE SEQUENCE [LARGE SCALE GENOMIC DNA]</scope>
    <source>
        <strain evidence="2 3">HO-Geo1</strain>
    </source>
</reference>
<proteinExistence type="predicted"/>
<feature type="transmembrane region" description="Helical" evidence="1">
    <location>
        <begin position="16"/>
        <end position="38"/>
    </location>
</feature>
<dbReference type="AlphaFoldDB" id="A0A4Z0VSW2"/>
<feature type="transmembrane region" description="Helical" evidence="1">
    <location>
        <begin position="58"/>
        <end position="77"/>
    </location>
</feature>
<feature type="transmembrane region" description="Helical" evidence="1">
    <location>
        <begin position="150"/>
        <end position="168"/>
    </location>
</feature>
<sequence>MKNNKPFIIYFDMFKWYLAYFFGIMGVIIAVNFTINSLLSNIGNITINVGMKNLSSNFVLGSIIFAFIYALLSSTYYNDIMMTFSLPKNLIIKTQNIYNLIVVLISTSLFNLSLLSFEIYNRAIILIISFLLIYTLINILNFFSFIGKRFNWMFVIGYLLIFITGYLLTMNYITLAIAQGFYVIYLVIFTTIFNAILIFFNSRNFKKIELIK</sequence>
<name>A0A4Z0VSW2_9BACT</name>
<dbReference type="EMBL" id="SRME01000007">
    <property type="protein sequence ID" value="TGG86899.1"/>
    <property type="molecule type" value="Genomic_DNA"/>
</dbReference>
<keyword evidence="1" id="KW-0812">Transmembrane</keyword>
<evidence type="ECO:0000256" key="1">
    <source>
        <dbReference type="SAM" id="Phobius"/>
    </source>
</evidence>
<evidence type="ECO:0000313" key="2">
    <source>
        <dbReference type="EMBL" id="TGG86899.1"/>
    </source>
</evidence>
<protein>
    <submittedName>
        <fullName evidence="2">Uncharacterized protein</fullName>
    </submittedName>
</protein>
<gene>
    <name evidence="2" type="ORF">E4650_09645</name>
</gene>